<evidence type="ECO:0000313" key="3">
    <source>
        <dbReference type="Proteomes" id="UP000824120"/>
    </source>
</evidence>
<protein>
    <submittedName>
        <fullName evidence="2">Uncharacterized protein</fullName>
    </submittedName>
</protein>
<feature type="compositionally biased region" description="Basic and acidic residues" evidence="1">
    <location>
        <begin position="71"/>
        <end position="83"/>
    </location>
</feature>
<organism evidence="2 3">
    <name type="scientific">Solanum commersonii</name>
    <name type="common">Commerson's wild potato</name>
    <name type="synonym">Commerson's nightshade</name>
    <dbReference type="NCBI Taxonomy" id="4109"/>
    <lineage>
        <taxon>Eukaryota</taxon>
        <taxon>Viridiplantae</taxon>
        <taxon>Streptophyta</taxon>
        <taxon>Embryophyta</taxon>
        <taxon>Tracheophyta</taxon>
        <taxon>Spermatophyta</taxon>
        <taxon>Magnoliopsida</taxon>
        <taxon>eudicotyledons</taxon>
        <taxon>Gunneridae</taxon>
        <taxon>Pentapetalae</taxon>
        <taxon>asterids</taxon>
        <taxon>lamiids</taxon>
        <taxon>Solanales</taxon>
        <taxon>Solanaceae</taxon>
        <taxon>Solanoideae</taxon>
        <taxon>Solaneae</taxon>
        <taxon>Solanum</taxon>
    </lineage>
</organism>
<feature type="region of interest" description="Disordered" evidence="1">
    <location>
        <begin position="63"/>
        <end position="95"/>
    </location>
</feature>
<accession>A0A9J5W9G2</accession>
<proteinExistence type="predicted"/>
<evidence type="ECO:0000313" key="2">
    <source>
        <dbReference type="EMBL" id="KAG5571760.1"/>
    </source>
</evidence>
<dbReference type="EMBL" id="JACXVP010000012">
    <property type="protein sequence ID" value="KAG5571760.1"/>
    <property type="molecule type" value="Genomic_DNA"/>
</dbReference>
<reference evidence="2 3" key="1">
    <citation type="submission" date="2020-09" db="EMBL/GenBank/DDBJ databases">
        <title>De no assembly of potato wild relative species, Solanum commersonii.</title>
        <authorList>
            <person name="Cho K."/>
        </authorList>
    </citation>
    <scope>NUCLEOTIDE SEQUENCE [LARGE SCALE GENOMIC DNA]</scope>
    <source>
        <strain evidence="2">LZ3.2</strain>
        <tissue evidence="2">Leaf</tissue>
    </source>
</reference>
<name>A0A9J5W9G2_SOLCO</name>
<dbReference type="Proteomes" id="UP000824120">
    <property type="component" value="Chromosome 12"/>
</dbReference>
<comment type="caution">
    <text evidence="2">The sequence shown here is derived from an EMBL/GenBank/DDBJ whole genome shotgun (WGS) entry which is preliminary data.</text>
</comment>
<evidence type="ECO:0000256" key="1">
    <source>
        <dbReference type="SAM" id="MobiDB-lite"/>
    </source>
</evidence>
<sequence>MENQISMAETAKNVETLDEGFARRSVACPMKRMGNTQRLKASFEVIKQVARLTAVDWMAHVGSGNNSNLNPREEHVRSPRREMNNLSHGPAQNHKPLQQKLNTSQAQPNLEQQVEEFWEETTTIRTSSPENFNATENLEFIATTSNVGYVGENSKMKETSIEETEGIVIVREMRGNENCKEQSIVMGNSCLEVRNWEVDEIRRMETSSEIRRTRFKGTNDLKNLITFDVKFKASEARSAGKGGAQPVP</sequence>
<gene>
    <name evidence="2" type="ORF">H5410_061526</name>
</gene>
<keyword evidence="3" id="KW-1185">Reference proteome</keyword>
<dbReference type="OrthoDB" id="10381570at2759"/>
<dbReference type="AlphaFoldDB" id="A0A9J5W9G2"/>